<evidence type="ECO:0000313" key="2">
    <source>
        <dbReference type="EMBL" id="JAD82504.1"/>
    </source>
</evidence>
<sequence length="247" mass="27474">MWKQFCKIKKNTPDMASVRPGRPPCAASRGPRSSRRPTASPPMGPRPSRRPTAYPLRRSPGQASPPPCPSLPCRGPRRDRGWRRLTPATRAKSWRRRSEFGILARRVRPNPALDHAGEGRTSHPCRRGAATTPERGPRPRPRRRGPPPARPQIHAGEGLRDPLAHPRPAVYRPIADLHARSAPTARHRDGPPPNCVREDLCRRERERERGGVMVRRDWRGDSICVGRGGGSVGDEGPGECRGRRLCG</sequence>
<feature type="region of interest" description="Disordered" evidence="1">
    <location>
        <begin position="106"/>
        <end position="166"/>
    </location>
</feature>
<dbReference type="AlphaFoldDB" id="A0A0A9D1M4"/>
<name>A0A0A9D1M4_ARUDO</name>
<proteinExistence type="predicted"/>
<evidence type="ECO:0000256" key="1">
    <source>
        <dbReference type="SAM" id="MobiDB-lite"/>
    </source>
</evidence>
<reference evidence="2" key="1">
    <citation type="submission" date="2014-09" db="EMBL/GenBank/DDBJ databases">
        <authorList>
            <person name="Magalhaes I.L.F."/>
            <person name="Oliveira U."/>
            <person name="Santos F.R."/>
            <person name="Vidigal T.H.D.A."/>
            <person name="Brescovit A.D."/>
            <person name="Santos A.J."/>
        </authorList>
    </citation>
    <scope>NUCLEOTIDE SEQUENCE</scope>
    <source>
        <tissue evidence="2">Shoot tissue taken approximately 20 cm above the soil surface</tissue>
    </source>
</reference>
<dbReference type="EMBL" id="GBRH01215391">
    <property type="protein sequence ID" value="JAD82504.1"/>
    <property type="molecule type" value="Transcribed_RNA"/>
</dbReference>
<feature type="region of interest" description="Disordered" evidence="1">
    <location>
        <begin position="1"/>
        <end position="94"/>
    </location>
</feature>
<protein>
    <submittedName>
        <fullName evidence="2">Uncharacterized protein</fullName>
    </submittedName>
</protein>
<organism evidence="2">
    <name type="scientific">Arundo donax</name>
    <name type="common">Giant reed</name>
    <name type="synonym">Donax arundinaceus</name>
    <dbReference type="NCBI Taxonomy" id="35708"/>
    <lineage>
        <taxon>Eukaryota</taxon>
        <taxon>Viridiplantae</taxon>
        <taxon>Streptophyta</taxon>
        <taxon>Embryophyta</taxon>
        <taxon>Tracheophyta</taxon>
        <taxon>Spermatophyta</taxon>
        <taxon>Magnoliopsida</taxon>
        <taxon>Liliopsida</taxon>
        <taxon>Poales</taxon>
        <taxon>Poaceae</taxon>
        <taxon>PACMAD clade</taxon>
        <taxon>Arundinoideae</taxon>
        <taxon>Arundineae</taxon>
        <taxon>Arundo</taxon>
    </lineage>
</organism>
<accession>A0A0A9D1M4</accession>
<reference evidence="2" key="2">
    <citation type="journal article" date="2015" name="Data Brief">
        <title>Shoot transcriptome of the giant reed, Arundo donax.</title>
        <authorList>
            <person name="Barrero R.A."/>
            <person name="Guerrero F.D."/>
            <person name="Moolhuijzen P."/>
            <person name="Goolsby J.A."/>
            <person name="Tidwell J."/>
            <person name="Bellgard S.E."/>
            <person name="Bellgard M.I."/>
        </authorList>
    </citation>
    <scope>NUCLEOTIDE SEQUENCE</scope>
    <source>
        <tissue evidence="2">Shoot tissue taken approximately 20 cm above the soil surface</tissue>
    </source>
</reference>
<feature type="compositionally biased region" description="Basic residues" evidence="1">
    <location>
        <begin position="1"/>
        <end position="10"/>
    </location>
</feature>